<proteinExistence type="inferred from homology"/>
<dbReference type="InterPro" id="IPR036942">
    <property type="entry name" value="Beta-barrel_TonB_sf"/>
</dbReference>
<dbReference type="KEGG" id="smai:EXU30_14715"/>
<dbReference type="Gene3D" id="2.170.130.10">
    <property type="entry name" value="TonB-dependent receptor, plug domain"/>
    <property type="match status" value="1"/>
</dbReference>
<gene>
    <name evidence="14" type="ORF">EXU30_14715</name>
</gene>
<dbReference type="SUPFAM" id="SSF56935">
    <property type="entry name" value="Porins"/>
    <property type="match status" value="1"/>
</dbReference>
<dbReference type="AlphaFoldDB" id="A0A411PJX9"/>
<dbReference type="InterPro" id="IPR012910">
    <property type="entry name" value="Plug_dom"/>
</dbReference>
<reference evidence="14 15" key="1">
    <citation type="submission" date="2019-02" db="EMBL/GenBank/DDBJ databases">
        <title>Shewanella sp. D4-2 isolated from Dokdo Island.</title>
        <authorList>
            <person name="Baek K."/>
        </authorList>
    </citation>
    <scope>NUCLEOTIDE SEQUENCE [LARGE SCALE GENOMIC DNA]</scope>
    <source>
        <strain evidence="14 15">D4-2</strain>
    </source>
</reference>
<evidence type="ECO:0000259" key="12">
    <source>
        <dbReference type="Pfam" id="PF00593"/>
    </source>
</evidence>
<dbReference type="EMBL" id="CP036200">
    <property type="protein sequence ID" value="QBF83798.1"/>
    <property type="molecule type" value="Genomic_DNA"/>
</dbReference>
<feature type="domain" description="TonB-dependent receptor-like beta-barrel" evidence="12">
    <location>
        <begin position="136"/>
        <end position="574"/>
    </location>
</feature>
<dbReference type="OrthoDB" id="127311at2"/>
<evidence type="ECO:0000256" key="10">
    <source>
        <dbReference type="PROSITE-ProRule" id="PRU01360"/>
    </source>
</evidence>
<evidence type="ECO:0000313" key="15">
    <source>
        <dbReference type="Proteomes" id="UP000291106"/>
    </source>
</evidence>
<sequence length="605" mass="67503">MGHVRHSWFCGDENSPSGYLINGFNAGRGYSGNRDMSNVEMIEVLKGPSSALYGRGEPGGTINITTKKPQFEEAGSFKLTGGSFNTYRAEGDYTNAITDNLAFRINGAHEDAESYRDHVYNKKTVLTPSFLYELSRDTKVSYELELVDQEAVMDRGIVAVEGKEFNRNRFYGEPGDGPVKIKALGHQVQVQHDFENDWALTAGASYRTSQFQGTATEATGYIAETNQVSRQRRYRDFNTEDLSLRFEFSGSVETLGLTHNLLVGGDAYEYELDRVVLRYRDNANKGDYAIDFDKPVYRDPKDLPAMGDNINDVELQKGQGVYFQDQIDLSDKWKAMFGMRYDNFSQEITNRLGDTNTVKSSYSFFNPRFGLVYELSNDARVYASYSEGARPNAGVDTKGNAHDPEQSHSYELGIKWDSQALGLRGTAAIFDTKKFNILASAPSGDGSTEAIGEATSKGFELDLAYDLTEDTLVSLAYAYIDAQNAKDIKLWGAPIKKGAGLANVPKHSGSLIVRHFAEIGNYEGNAGFIAKYVGEQVGDFTDQDFKLPSYQLLNLFANVSLNDSLELSFNIENLFNEEYYINSYQRAWTMPGAPRTFKASVKYTF</sequence>
<accession>A0A411PJX9</accession>
<keyword evidence="7 10" id="KW-0472">Membrane</keyword>
<dbReference type="Gene3D" id="2.40.170.20">
    <property type="entry name" value="TonB-dependent receptor, beta-barrel domain"/>
    <property type="match status" value="1"/>
</dbReference>
<evidence type="ECO:0000256" key="5">
    <source>
        <dbReference type="ARBA" id="ARBA00022692"/>
    </source>
</evidence>
<keyword evidence="9 10" id="KW-0998">Cell outer membrane</keyword>
<dbReference type="NCBIfam" id="TIGR01783">
    <property type="entry name" value="TonB-siderophor"/>
    <property type="match status" value="1"/>
</dbReference>
<dbReference type="RefSeq" id="WP_130601271.1">
    <property type="nucleotide sequence ID" value="NZ_CP036200.1"/>
</dbReference>
<dbReference type="Pfam" id="PF07715">
    <property type="entry name" value="Plug"/>
    <property type="match status" value="1"/>
</dbReference>
<evidence type="ECO:0000256" key="3">
    <source>
        <dbReference type="ARBA" id="ARBA00022448"/>
    </source>
</evidence>
<dbReference type="CDD" id="cd01347">
    <property type="entry name" value="ligand_gated_channel"/>
    <property type="match status" value="1"/>
</dbReference>
<dbReference type="InterPro" id="IPR000531">
    <property type="entry name" value="Beta-barrel_TonB"/>
</dbReference>
<dbReference type="InterPro" id="IPR010105">
    <property type="entry name" value="TonB_sidphr_rcpt"/>
</dbReference>
<evidence type="ECO:0000256" key="8">
    <source>
        <dbReference type="ARBA" id="ARBA00023170"/>
    </source>
</evidence>
<evidence type="ECO:0000256" key="6">
    <source>
        <dbReference type="ARBA" id="ARBA00023077"/>
    </source>
</evidence>
<dbReference type="PANTHER" id="PTHR32552:SF90">
    <property type="entry name" value="METAL-PSEUDOPALINE RECEPTOR CNTO"/>
    <property type="match status" value="1"/>
</dbReference>
<comment type="subcellular location">
    <subcellularLocation>
        <location evidence="1 10">Cell outer membrane</location>
        <topology evidence="1 10">Multi-pass membrane protein</topology>
    </subcellularLocation>
</comment>
<keyword evidence="3 10" id="KW-0813">Transport</keyword>
<comment type="similarity">
    <text evidence="2 10 11">Belongs to the TonB-dependent receptor family.</text>
</comment>
<dbReference type="Proteomes" id="UP000291106">
    <property type="component" value="Chromosome"/>
</dbReference>
<protein>
    <submittedName>
        <fullName evidence="14">TonB-dependent siderophore receptor</fullName>
    </submittedName>
</protein>
<dbReference type="InterPro" id="IPR039426">
    <property type="entry name" value="TonB-dep_rcpt-like"/>
</dbReference>
<evidence type="ECO:0000256" key="1">
    <source>
        <dbReference type="ARBA" id="ARBA00004571"/>
    </source>
</evidence>
<dbReference type="GO" id="GO:0015891">
    <property type="term" value="P:siderophore transport"/>
    <property type="evidence" value="ECO:0007669"/>
    <property type="project" value="InterPro"/>
</dbReference>
<dbReference type="PANTHER" id="PTHR32552">
    <property type="entry name" value="FERRICHROME IRON RECEPTOR-RELATED"/>
    <property type="match status" value="1"/>
</dbReference>
<keyword evidence="5 10" id="KW-0812">Transmembrane</keyword>
<keyword evidence="8 14" id="KW-0675">Receptor</keyword>
<name>A0A411PJX9_9GAMM</name>
<evidence type="ECO:0000256" key="4">
    <source>
        <dbReference type="ARBA" id="ARBA00022452"/>
    </source>
</evidence>
<dbReference type="InterPro" id="IPR037066">
    <property type="entry name" value="Plug_dom_sf"/>
</dbReference>
<dbReference type="PROSITE" id="PS52016">
    <property type="entry name" value="TONB_DEPENDENT_REC_3"/>
    <property type="match status" value="1"/>
</dbReference>
<dbReference type="GO" id="GO:0015344">
    <property type="term" value="F:siderophore uptake transmembrane transporter activity"/>
    <property type="evidence" value="ECO:0007669"/>
    <property type="project" value="TreeGrafter"/>
</dbReference>
<dbReference type="GO" id="GO:0038023">
    <property type="term" value="F:signaling receptor activity"/>
    <property type="evidence" value="ECO:0007669"/>
    <property type="project" value="InterPro"/>
</dbReference>
<keyword evidence="4 10" id="KW-1134">Transmembrane beta strand</keyword>
<evidence type="ECO:0000256" key="2">
    <source>
        <dbReference type="ARBA" id="ARBA00009810"/>
    </source>
</evidence>
<evidence type="ECO:0000256" key="7">
    <source>
        <dbReference type="ARBA" id="ARBA00023136"/>
    </source>
</evidence>
<organism evidence="14 15">
    <name type="scientific">Shewanella maritima</name>
    <dbReference type="NCBI Taxonomy" id="2520507"/>
    <lineage>
        <taxon>Bacteria</taxon>
        <taxon>Pseudomonadati</taxon>
        <taxon>Pseudomonadota</taxon>
        <taxon>Gammaproteobacteria</taxon>
        <taxon>Alteromonadales</taxon>
        <taxon>Shewanellaceae</taxon>
        <taxon>Shewanella</taxon>
    </lineage>
</organism>
<evidence type="ECO:0000256" key="9">
    <source>
        <dbReference type="ARBA" id="ARBA00023237"/>
    </source>
</evidence>
<keyword evidence="6 11" id="KW-0798">TonB box</keyword>
<keyword evidence="15" id="KW-1185">Reference proteome</keyword>
<dbReference type="GO" id="GO:0009279">
    <property type="term" value="C:cell outer membrane"/>
    <property type="evidence" value="ECO:0007669"/>
    <property type="project" value="UniProtKB-SubCell"/>
</dbReference>
<feature type="domain" description="TonB-dependent receptor plug" evidence="13">
    <location>
        <begin position="15"/>
        <end position="61"/>
    </location>
</feature>
<evidence type="ECO:0000256" key="11">
    <source>
        <dbReference type="RuleBase" id="RU003357"/>
    </source>
</evidence>
<evidence type="ECO:0000313" key="14">
    <source>
        <dbReference type="EMBL" id="QBF83798.1"/>
    </source>
</evidence>
<dbReference type="Pfam" id="PF00593">
    <property type="entry name" value="TonB_dep_Rec_b-barrel"/>
    <property type="match status" value="1"/>
</dbReference>
<evidence type="ECO:0000259" key="13">
    <source>
        <dbReference type="Pfam" id="PF07715"/>
    </source>
</evidence>